<comment type="caution">
    <text evidence="2">The sequence shown here is derived from an EMBL/GenBank/DDBJ whole genome shotgun (WGS) entry which is preliminary data.</text>
</comment>
<dbReference type="EMBL" id="JAULSW010000011">
    <property type="protein sequence ID" value="KAK3367885.1"/>
    <property type="molecule type" value="Genomic_DNA"/>
</dbReference>
<proteinExistence type="predicted"/>
<evidence type="ECO:0008006" key="4">
    <source>
        <dbReference type="Google" id="ProtNLM"/>
    </source>
</evidence>
<sequence>MGPPNTKRVLRAPRAMSQPQPKEIQEKLQITCIDMKSKLQVGYYIGKAKDNNLVEGAAIYQAVAELEYQLGLLPKDATAAGCKLDHKPEAVIFTDSDTIQRVINNRENIGTRNFTDLGNTTRDKLNKLRTTADVSLEWVPGHMNFITLHNGADEIAVLAREEQTSLYVVDNEEVHDGPASAAESVAVSSSDVLPDTEALFPATDFDVSKELASLATAIDVFDASTLPKSIPSMISSGNGNISSTSSTSPGPWFALKQETKKRQLEALELPFEHQPKRFKTGDSSDVSDDASSEMAISSVTNRENFTQATEQAFISSSSFESENVPSRAVTRGGNTAHWRQVIFPFMDRLIPPLI</sequence>
<dbReference type="InterPro" id="IPR012337">
    <property type="entry name" value="RNaseH-like_sf"/>
</dbReference>
<reference evidence="2" key="1">
    <citation type="journal article" date="2023" name="Mol. Phylogenet. Evol.">
        <title>Genome-scale phylogeny and comparative genomics of the fungal order Sordariales.</title>
        <authorList>
            <person name="Hensen N."/>
            <person name="Bonometti L."/>
            <person name="Westerberg I."/>
            <person name="Brannstrom I.O."/>
            <person name="Guillou S."/>
            <person name="Cros-Aarteil S."/>
            <person name="Calhoun S."/>
            <person name="Haridas S."/>
            <person name="Kuo A."/>
            <person name="Mondo S."/>
            <person name="Pangilinan J."/>
            <person name="Riley R."/>
            <person name="LaButti K."/>
            <person name="Andreopoulos B."/>
            <person name="Lipzen A."/>
            <person name="Chen C."/>
            <person name="Yan M."/>
            <person name="Daum C."/>
            <person name="Ng V."/>
            <person name="Clum A."/>
            <person name="Steindorff A."/>
            <person name="Ohm R.A."/>
            <person name="Martin F."/>
            <person name="Silar P."/>
            <person name="Natvig D.O."/>
            <person name="Lalanne C."/>
            <person name="Gautier V."/>
            <person name="Ament-Velasquez S.L."/>
            <person name="Kruys A."/>
            <person name="Hutchinson M.I."/>
            <person name="Powell A.J."/>
            <person name="Barry K."/>
            <person name="Miller A.N."/>
            <person name="Grigoriev I.V."/>
            <person name="Debuchy R."/>
            <person name="Gladieux P."/>
            <person name="Hiltunen Thoren M."/>
            <person name="Johannesson H."/>
        </authorList>
    </citation>
    <scope>NUCLEOTIDE SEQUENCE</scope>
    <source>
        <strain evidence="2">CBS 232.78</strain>
    </source>
</reference>
<dbReference type="Gene3D" id="3.30.420.10">
    <property type="entry name" value="Ribonuclease H-like superfamily/Ribonuclease H"/>
    <property type="match status" value="1"/>
</dbReference>
<dbReference type="SUPFAM" id="SSF53098">
    <property type="entry name" value="Ribonuclease H-like"/>
    <property type="match status" value="1"/>
</dbReference>
<organism evidence="2 3">
    <name type="scientific">Podospora didyma</name>
    <dbReference type="NCBI Taxonomy" id="330526"/>
    <lineage>
        <taxon>Eukaryota</taxon>
        <taxon>Fungi</taxon>
        <taxon>Dikarya</taxon>
        <taxon>Ascomycota</taxon>
        <taxon>Pezizomycotina</taxon>
        <taxon>Sordariomycetes</taxon>
        <taxon>Sordariomycetidae</taxon>
        <taxon>Sordariales</taxon>
        <taxon>Podosporaceae</taxon>
        <taxon>Podospora</taxon>
    </lineage>
</organism>
<evidence type="ECO:0000313" key="3">
    <source>
        <dbReference type="Proteomes" id="UP001285441"/>
    </source>
</evidence>
<evidence type="ECO:0000313" key="2">
    <source>
        <dbReference type="EMBL" id="KAK3367885.1"/>
    </source>
</evidence>
<keyword evidence="3" id="KW-1185">Reference proteome</keyword>
<dbReference type="AlphaFoldDB" id="A0AAE0K1L6"/>
<evidence type="ECO:0000256" key="1">
    <source>
        <dbReference type="SAM" id="MobiDB-lite"/>
    </source>
</evidence>
<reference evidence="2" key="2">
    <citation type="submission" date="2023-06" db="EMBL/GenBank/DDBJ databases">
        <authorList>
            <consortium name="Lawrence Berkeley National Laboratory"/>
            <person name="Haridas S."/>
            <person name="Hensen N."/>
            <person name="Bonometti L."/>
            <person name="Westerberg I."/>
            <person name="Brannstrom I.O."/>
            <person name="Guillou S."/>
            <person name="Cros-Aarteil S."/>
            <person name="Calhoun S."/>
            <person name="Kuo A."/>
            <person name="Mondo S."/>
            <person name="Pangilinan J."/>
            <person name="Riley R."/>
            <person name="LaButti K."/>
            <person name="Andreopoulos B."/>
            <person name="Lipzen A."/>
            <person name="Chen C."/>
            <person name="Yanf M."/>
            <person name="Daum C."/>
            <person name="Ng V."/>
            <person name="Clum A."/>
            <person name="Steindorff A."/>
            <person name="Ohm R."/>
            <person name="Martin F."/>
            <person name="Silar P."/>
            <person name="Natvig D."/>
            <person name="Lalanne C."/>
            <person name="Gautier V."/>
            <person name="Ament-velasquez S.L."/>
            <person name="Kruys A."/>
            <person name="Hutchinson M.I."/>
            <person name="Powell A.J."/>
            <person name="Barry K."/>
            <person name="Miller A.N."/>
            <person name="Grigoriev I.V."/>
            <person name="Debuchy R."/>
            <person name="Gladieux P."/>
            <person name="Thoren M.H."/>
            <person name="Johannesson H."/>
        </authorList>
    </citation>
    <scope>NUCLEOTIDE SEQUENCE</scope>
    <source>
        <strain evidence="2">CBS 232.78</strain>
    </source>
</reference>
<protein>
    <recommendedName>
        <fullName evidence="4">RNase H type-1 domain-containing protein</fullName>
    </recommendedName>
</protein>
<accession>A0AAE0K1L6</accession>
<dbReference type="GO" id="GO:0003676">
    <property type="term" value="F:nucleic acid binding"/>
    <property type="evidence" value="ECO:0007669"/>
    <property type="project" value="InterPro"/>
</dbReference>
<name>A0AAE0K1L6_9PEZI</name>
<dbReference type="Proteomes" id="UP001285441">
    <property type="component" value="Unassembled WGS sequence"/>
</dbReference>
<dbReference type="InterPro" id="IPR036397">
    <property type="entry name" value="RNaseH_sf"/>
</dbReference>
<gene>
    <name evidence="2" type="ORF">B0H63DRAFT_529592</name>
</gene>
<feature type="region of interest" description="Disordered" evidence="1">
    <location>
        <begin position="1"/>
        <end position="21"/>
    </location>
</feature>